<evidence type="ECO:0000256" key="5">
    <source>
        <dbReference type="SAM" id="MobiDB-lite"/>
    </source>
</evidence>
<protein>
    <submittedName>
        <fullName evidence="7">TetR/AcrR family transcriptional regulator</fullName>
    </submittedName>
</protein>
<feature type="DNA-binding region" description="H-T-H motif" evidence="4">
    <location>
        <begin position="54"/>
        <end position="73"/>
    </location>
</feature>
<accession>A0ABX1TLZ8</accession>
<dbReference type="InterPro" id="IPR050109">
    <property type="entry name" value="HTH-type_TetR-like_transc_reg"/>
</dbReference>
<gene>
    <name evidence="7" type="ORF">E4P82_11330</name>
</gene>
<evidence type="ECO:0000256" key="3">
    <source>
        <dbReference type="ARBA" id="ARBA00023163"/>
    </source>
</evidence>
<dbReference type="Proteomes" id="UP000760480">
    <property type="component" value="Unassembled WGS sequence"/>
</dbReference>
<organism evidence="7 8">
    <name type="scientific">Candidatus Competibacter phosphatis</name>
    <dbReference type="NCBI Taxonomy" id="221280"/>
    <lineage>
        <taxon>Bacteria</taxon>
        <taxon>Pseudomonadati</taxon>
        <taxon>Pseudomonadota</taxon>
        <taxon>Gammaproteobacteria</taxon>
        <taxon>Candidatus Competibacteraceae</taxon>
        <taxon>Candidatus Competibacter</taxon>
    </lineage>
</organism>
<keyword evidence="2 4" id="KW-0238">DNA-binding</keyword>
<dbReference type="PROSITE" id="PS50977">
    <property type="entry name" value="HTH_TETR_2"/>
    <property type="match status" value="1"/>
</dbReference>
<reference evidence="7 8" key="1">
    <citation type="submission" date="2019-03" db="EMBL/GenBank/DDBJ databases">
        <title>Metabolic reconstructions from genomes of highly enriched 'Candidatus Accumulibacter' and 'Candidatus Competibacter' bioreactor populations.</title>
        <authorList>
            <person name="Annavajhala M.K."/>
            <person name="Welles L."/>
            <person name="Abbas B."/>
            <person name="Sorokin D."/>
            <person name="Park H."/>
            <person name="Van Loosdrecht M."/>
            <person name="Chandran K."/>
        </authorList>
    </citation>
    <scope>NUCLEOTIDE SEQUENCE [LARGE SCALE GENOMIC DNA]</scope>
    <source>
        <strain evidence="7 8">SBR_G</strain>
    </source>
</reference>
<keyword evidence="1" id="KW-0805">Transcription regulation</keyword>
<keyword evidence="3" id="KW-0804">Transcription</keyword>
<name>A0ABX1TLZ8_9GAMM</name>
<comment type="caution">
    <text evidence="7">The sequence shown here is derived from an EMBL/GenBank/DDBJ whole genome shotgun (WGS) entry which is preliminary data.</text>
</comment>
<dbReference type="EMBL" id="SPMZ01000030">
    <property type="protein sequence ID" value="NMQ19741.1"/>
    <property type="molecule type" value="Genomic_DNA"/>
</dbReference>
<dbReference type="PANTHER" id="PTHR30055:SF234">
    <property type="entry name" value="HTH-TYPE TRANSCRIPTIONAL REGULATOR BETI"/>
    <property type="match status" value="1"/>
</dbReference>
<dbReference type="PANTHER" id="PTHR30055">
    <property type="entry name" value="HTH-TYPE TRANSCRIPTIONAL REGULATOR RUTR"/>
    <property type="match status" value="1"/>
</dbReference>
<dbReference type="PRINTS" id="PR00455">
    <property type="entry name" value="HTHTETR"/>
</dbReference>
<dbReference type="Pfam" id="PF00440">
    <property type="entry name" value="TetR_N"/>
    <property type="match status" value="1"/>
</dbReference>
<evidence type="ECO:0000259" key="6">
    <source>
        <dbReference type="PROSITE" id="PS50977"/>
    </source>
</evidence>
<feature type="domain" description="HTH tetR-type" evidence="6">
    <location>
        <begin position="31"/>
        <end position="91"/>
    </location>
</feature>
<dbReference type="InterPro" id="IPR001647">
    <property type="entry name" value="HTH_TetR"/>
</dbReference>
<dbReference type="SUPFAM" id="SSF46689">
    <property type="entry name" value="Homeodomain-like"/>
    <property type="match status" value="1"/>
</dbReference>
<dbReference type="Pfam" id="PF13305">
    <property type="entry name" value="TetR_C_33"/>
    <property type="match status" value="1"/>
</dbReference>
<dbReference type="InterPro" id="IPR025996">
    <property type="entry name" value="MT1864/Rv1816-like_C"/>
</dbReference>
<evidence type="ECO:0000313" key="7">
    <source>
        <dbReference type="EMBL" id="NMQ19741.1"/>
    </source>
</evidence>
<evidence type="ECO:0000313" key="8">
    <source>
        <dbReference type="Proteomes" id="UP000760480"/>
    </source>
</evidence>
<dbReference type="RefSeq" id="WP_169248993.1">
    <property type="nucleotide sequence ID" value="NZ_SPMZ01000030.1"/>
</dbReference>
<dbReference type="Gene3D" id="1.10.357.10">
    <property type="entry name" value="Tetracycline Repressor, domain 2"/>
    <property type="match status" value="1"/>
</dbReference>
<feature type="compositionally biased region" description="Polar residues" evidence="5">
    <location>
        <begin position="1"/>
        <end position="20"/>
    </location>
</feature>
<proteinExistence type="predicted"/>
<evidence type="ECO:0000256" key="1">
    <source>
        <dbReference type="ARBA" id="ARBA00023015"/>
    </source>
</evidence>
<sequence>MAKSISSRKANTGKPGSTAQARIIREGALNQARRSLILDAARAAFSELGLDGASLREIAKRAGYTPGAIYSYFANLEEIYGALLGESLQRLNQVVHDAKANTRAKPQTAETTELLRAKVEAFYTFYRDNPKELDLGFYLFNGAKPRGLTPELNHALNEQLLASLQPVRDLLVTAGLNTEEATVETSAVFAHIVGTLVLTHTGRIRLFQQSPDALFEKYMNSLIQRLPVSHEQDFT</sequence>
<evidence type="ECO:0000256" key="2">
    <source>
        <dbReference type="ARBA" id="ARBA00023125"/>
    </source>
</evidence>
<feature type="region of interest" description="Disordered" evidence="5">
    <location>
        <begin position="1"/>
        <end position="21"/>
    </location>
</feature>
<dbReference type="InterPro" id="IPR009057">
    <property type="entry name" value="Homeodomain-like_sf"/>
</dbReference>
<evidence type="ECO:0000256" key="4">
    <source>
        <dbReference type="PROSITE-ProRule" id="PRU00335"/>
    </source>
</evidence>
<keyword evidence="8" id="KW-1185">Reference proteome</keyword>